<feature type="domain" description="Reverse transcriptase" evidence="1">
    <location>
        <begin position="4"/>
        <end position="216"/>
    </location>
</feature>
<name>A0AAE0DW45_9ROSI</name>
<evidence type="ECO:0000259" key="2">
    <source>
        <dbReference type="PROSITE" id="PS50879"/>
    </source>
</evidence>
<dbReference type="GO" id="GO:0004523">
    <property type="term" value="F:RNA-DNA hybrid ribonuclease activity"/>
    <property type="evidence" value="ECO:0007669"/>
    <property type="project" value="InterPro"/>
</dbReference>
<evidence type="ECO:0000313" key="3">
    <source>
        <dbReference type="EMBL" id="KAK3193217.1"/>
    </source>
</evidence>
<accession>A0AAE0DW45</accession>
<dbReference type="PROSITE" id="PS50879">
    <property type="entry name" value="RNASE_H_1"/>
    <property type="match status" value="1"/>
</dbReference>
<dbReference type="AlphaFoldDB" id="A0AAE0DW45"/>
<dbReference type="InterPro" id="IPR036397">
    <property type="entry name" value="RNaseH_sf"/>
</dbReference>
<dbReference type="GO" id="GO:0003676">
    <property type="term" value="F:nucleic acid binding"/>
    <property type="evidence" value="ECO:0007669"/>
    <property type="project" value="InterPro"/>
</dbReference>
<proteinExistence type="predicted"/>
<dbReference type="InterPro" id="IPR002156">
    <property type="entry name" value="RNaseH_domain"/>
</dbReference>
<protein>
    <recommendedName>
        <fullName evidence="5">Reverse transcriptase domain-containing protein</fullName>
    </recommendedName>
</protein>
<dbReference type="Pfam" id="PF00078">
    <property type="entry name" value="RVT_1"/>
    <property type="match status" value="1"/>
</dbReference>
<organism evidence="3 4">
    <name type="scientific">Dipteronia sinensis</name>
    <dbReference type="NCBI Taxonomy" id="43782"/>
    <lineage>
        <taxon>Eukaryota</taxon>
        <taxon>Viridiplantae</taxon>
        <taxon>Streptophyta</taxon>
        <taxon>Embryophyta</taxon>
        <taxon>Tracheophyta</taxon>
        <taxon>Spermatophyta</taxon>
        <taxon>Magnoliopsida</taxon>
        <taxon>eudicotyledons</taxon>
        <taxon>Gunneridae</taxon>
        <taxon>Pentapetalae</taxon>
        <taxon>rosids</taxon>
        <taxon>malvids</taxon>
        <taxon>Sapindales</taxon>
        <taxon>Sapindaceae</taxon>
        <taxon>Hippocastanoideae</taxon>
        <taxon>Acereae</taxon>
        <taxon>Dipteronia</taxon>
    </lineage>
</organism>
<keyword evidence="4" id="KW-1185">Reference proteome</keyword>
<gene>
    <name evidence="3" type="ORF">Dsin_024527</name>
</gene>
<dbReference type="PANTHER" id="PTHR46890">
    <property type="entry name" value="NON-LTR RETROLELEMENT REVERSE TRANSCRIPTASE-LIKE PROTEIN-RELATED"/>
    <property type="match status" value="1"/>
</dbReference>
<evidence type="ECO:0000259" key="1">
    <source>
        <dbReference type="PROSITE" id="PS50878"/>
    </source>
</evidence>
<dbReference type="InterPro" id="IPR000477">
    <property type="entry name" value="RT_dom"/>
</dbReference>
<dbReference type="Proteomes" id="UP001281410">
    <property type="component" value="Unassembled WGS sequence"/>
</dbReference>
<feature type="domain" description="RNase H type-1" evidence="2">
    <location>
        <begin position="412"/>
        <end position="486"/>
    </location>
</feature>
<dbReference type="PANTHER" id="PTHR46890:SF48">
    <property type="entry name" value="RNA-DIRECTED DNA POLYMERASE"/>
    <property type="match status" value="1"/>
</dbReference>
<dbReference type="CDD" id="cd01650">
    <property type="entry name" value="RT_nLTR_like"/>
    <property type="match status" value="1"/>
</dbReference>
<evidence type="ECO:0000313" key="4">
    <source>
        <dbReference type="Proteomes" id="UP001281410"/>
    </source>
</evidence>
<dbReference type="InterPro" id="IPR043502">
    <property type="entry name" value="DNA/RNA_pol_sf"/>
</dbReference>
<comment type="caution">
    <text evidence="3">The sequence shown here is derived from an EMBL/GenBank/DDBJ whole genome shotgun (WGS) entry which is preliminary data.</text>
</comment>
<dbReference type="CDD" id="cd06222">
    <property type="entry name" value="RNase_H_like"/>
    <property type="match status" value="1"/>
</dbReference>
<evidence type="ECO:0008006" key="5">
    <source>
        <dbReference type="Google" id="ProtNLM"/>
    </source>
</evidence>
<dbReference type="Pfam" id="PF13456">
    <property type="entry name" value="RVT_3"/>
    <property type="match status" value="1"/>
</dbReference>
<dbReference type="Gene3D" id="3.30.420.10">
    <property type="entry name" value="Ribonuclease H-like superfamily/Ribonuclease H"/>
    <property type="match status" value="1"/>
</dbReference>
<dbReference type="InterPro" id="IPR052343">
    <property type="entry name" value="Retrotransposon-Effector_Assoc"/>
</dbReference>
<dbReference type="SUPFAM" id="SSF56672">
    <property type="entry name" value="DNA/RNA polymerases"/>
    <property type="match status" value="1"/>
</dbReference>
<reference evidence="3" key="1">
    <citation type="journal article" date="2023" name="Plant J.">
        <title>Genome sequences and population genomics provide insights into the demographic history, inbreeding, and mutation load of two 'living fossil' tree species of Dipteronia.</title>
        <authorList>
            <person name="Feng Y."/>
            <person name="Comes H.P."/>
            <person name="Chen J."/>
            <person name="Zhu S."/>
            <person name="Lu R."/>
            <person name="Zhang X."/>
            <person name="Li P."/>
            <person name="Qiu J."/>
            <person name="Olsen K.M."/>
            <person name="Qiu Y."/>
        </authorList>
    </citation>
    <scope>NUCLEOTIDE SEQUENCE</scope>
    <source>
        <strain evidence="3">NBL</strain>
    </source>
</reference>
<dbReference type="EMBL" id="JANJYJ010000008">
    <property type="protein sequence ID" value="KAK3193217.1"/>
    <property type="molecule type" value="Genomic_DNA"/>
</dbReference>
<sequence length="486" mass="54493">MVDECFMKGCVPGELNKTFISLIPKIPSPTNMTQFRPISLCNTTYKILSKIIVQRIKPLLPNLVSPSQVLEEVGIVGRLNNLIMSCVSSAQYKVILNGELTESFHPRSGIRQGDHLSPYIFVLCMEKLSHIINQKLAEGAWKTVKVSRRGRGISHLFFTDDLILFGQASVDQVETIRECLDTFCDLWANSRITKSTYKDILEKSQKRLASWKSASLSIAGRCMLIKSVALALPIYAMQSIKISTEICSKLDKLNRDFLWGNDSDTKKIAPNYLKINNCSSNWRGFLFGAELLLKGMSWRVGNGENIGFWTDEWVPGFGKLATFVTSSMSNDRMNEQVSEYLLPTGWNSPKQFDVLPCHVVQRILLSIHTDNILSGTDRAIWGLCNDDWWNANNDMDNVAELKSCFITWNPPTQEWVKLDVDGSMNPVLGSIAACGVIRDHKKNWLGGFALNKGTGSVIEAELLGIFEGMKLVWKEGHKNVVVESDS</sequence>
<dbReference type="PROSITE" id="PS50878">
    <property type="entry name" value="RT_POL"/>
    <property type="match status" value="1"/>
</dbReference>
<dbReference type="InterPro" id="IPR044730">
    <property type="entry name" value="RNase_H-like_dom_plant"/>
</dbReference>